<dbReference type="STRING" id="1192197.JBW_04313"/>
<organism evidence="1 2">
    <name type="scientific">Pelosinus fermentans JBW45</name>
    <dbReference type="NCBI Taxonomy" id="1192197"/>
    <lineage>
        <taxon>Bacteria</taxon>
        <taxon>Bacillati</taxon>
        <taxon>Bacillota</taxon>
        <taxon>Negativicutes</taxon>
        <taxon>Selenomonadales</taxon>
        <taxon>Sporomusaceae</taxon>
        <taxon>Pelosinus</taxon>
    </lineage>
</organism>
<reference evidence="1 2" key="1">
    <citation type="journal article" date="2015" name="Genome Announc.">
        <title>Complete Genome Sequence of Pelosinus fermentans JBW45, a Member of a Remarkably Competitive Group of Negativicutes in the Firmicutes Phylum.</title>
        <authorList>
            <person name="De Leon K.B."/>
            <person name="Utturkar S.M."/>
            <person name="Camilleri L.B."/>
            <person name="Elias D.A."/>
            <person name="Arkin A.P."/>
            <person name="Fields M.W."/>
            <person name="Brown S.D."/>
            <person name="Wall J.D."/>
        </authorList>
    </citation>
    <scope>NUCLEOTIDE SEQUENCE [LARGE SCALE GENOMIC DNA]</scope>
    <source>
        <strain evidence="1 2">JBW45</strain>
    </source>
</reference>
<dbReference type="OrthoDB" id="1682381at2"/>
<name>I9DB94_9FIRM</name>
<dbReference type="Proteomes" id="UP000005361">
    <property type="component" value="Chromosome"/>
</dbReference>
<protein>
    <submittedName>
        <fullName evidence="1">Uncharacterized protein</fullName>
    </submittedName>
</protein>
<evidence type="ECO:0000313" key="2">
    <source>
        <dbReference type="Proteomes" id="UP000005361"/>
    </source>
</evidence>
<accession>I9DB94</accession>
<dbReference type="EMBL" id="CP010978">
    <property type="protein sequence ID" value="AJQ29644.1"/>
    <property type="molecule type" value="Genomic_DNA"/>
</dbReference>
<gene>
    <name evidence="1" type="ORF">JBW_04313</name>
</gene>
<sequence>MAQFPNIQQPVYPFTTKIKDPSLQSEMENGLVISRVKFTRLPQIFTLKWTALPAADYAALRDFYRNTVYGDVGTSLLSQEEGIYT</sequence>
<proteinExistence type="predicted"/>
<reference evidence="2" key="2">
    <citation type="submission" date="2015-02" db="EMBL/GenBank/DDBJ databases">
        <title>Complete Genome Sequence of Pelosinus fermentans JBW45.</title>
        <authorList>
            <person name="De Leon K.B."/>
            <person name="Utturkar S.M."/>
            <person name="Camilleri L.B."/>
            <person name="Arkin A.P."/>
            <person name="Fields M.W."/>
            <person name="Brown S.D."/>
            <person name="Wall J.D."/>
        </authorList>
    </citation>
    <scope>NUCLEOTIDE SEQUENCE [LARGE SCALE GENOMIC DNA]</scope>
    <source>
        <strain evidence="2">JBW45</strain>
    </source>
</reference>
<evidence type="ECO:0000313" key="1">
    <source>
        <dbReference type="EMBL" id="AJQ29644.1"/>
    </source>
</evidence>
<dbReference type="KEGG" id="pft:JBW_04313"/>
<dbReference type="HOGENOM" id="CLU_2509742_0_0_9"/>
<dbReference type="RefSeq" id="WP_007960128.1">
    <property type="nucleotide sequence ID" value="NZ_CP010978.1"/>
</dbReference>
<dbReference type="AlphaFoldDB" id="I9DB94"/>